<comment type="caution">
    <text evidence="8">The sequence shown here is derived from an EMBL/GenBank/DDBJ whole genome shotgun (WGS) entry which is preliminary data.</text>
</comment>
<accession>A0A4R8XIU1</accession>
<reference evidence="8 9" key="1">
    <citation type="submission" date="2019-03" db="EMBL/GenBank/DDBJ databases">
        <title>Genomics of glacier-inhabiting Cryobacterium strains.</title>
        <authorList>
            <person name="Liu Q."/>
            <person name="Xin Y.-H."/>
        </authorList>
    </citation>
    <scope>NUCLEOTIDE SEQUENCE [LARGE SCALE GENOMIC DNA]</scope>
    <source>
        <strain evidence="8 9">TMT2-48-2</strain>
    </source>
</reference>
<dbReference type="EMBL" id="SOGN01000071">
    <property type="protein sequence ID" value="TFC75848.1"/>
    <property type="molecule type" value="Genomic_DNA"/>
</dbReference>
<proteinExistence type="predicted"/>
<protein>
    <submittedName>
        <fullName evidence="8">TM2 domain-containing protein</fullName>
    </submittedName>
</protein>
<evidence type="ECO:0000259" key="7">
    <source>
        <dbReference type="Pfam" id="PF05154"/>
    </source>
</evidence>
<feature type="transmembrane region" description="Helical" evidence="6">
    <location>
        <begin position="54"/>
        <end position="74"/>
    </location>
</feature>
<dbReference type="Proteomes" id="UP000298433">
    <property type="component" value="Unassembled WGS sequence"/>
</dbReference>
<dbReference type="InterPro" id="IPR007829">
    <property type="entry name" value="TM2"/>
</dbReference>
<evidence type="ECO:0000256" key="6">
    <source>
        <dbReference type="SAM" id="Phobius"/>
    </source>
</evidence>
<sequence>MRSHAGRTAPNEGHRGRCDLTSSPPQPRVPPPTSGARQPTSASRPLPAVREGSTSFIVTLLLACFLGLFGADRFYLGKTRSARLKLFTLGGFGYWVIIDPLITLFGAQRDVRGLRLAGYD</sequence>
<name>A0A4R8XIU1_9MICO</name>
<evidence type="ECO:0000256" key="2">
    <source>
        <dbReference type="ARBA" id="ARBA00022692"/>
    </source>
</evidence>
<evidence type="ECO:0000256" key="1">
    <source>
        <dbReference type="ARBA" id="ARBA00004141"/>
    </source>
</evidence>
<gene>
    <name evidence="8" type="ORF">E3T23_15025</name>
</gene>
<keyword evidence="2 6" id="KW-0812">Transmembrane</keyword>
<feature type="transmembrane region" description="Helical" evidence="6">
    <location>
        <begin position="86"/>
        <end position="107"/>
    </location>
</feature>
<evidence type="ECO:0000256" key="4">
    <source>
        <dbReference type="ARBA" id="ARBA00023136"/>
    </source>
</evidence>
<keyword evidence="3 6" id="KW-1133">Transmembrane helix</keyword>
<dbReference type="OrthoDB" id="2004788at2"/>
<dbReference type="AlphaFoldDB" id="A0A4R8XIU1"/>
<dbReference type="GO" id="GO:0016020">
    <property type="term" value="C:membrane"/>
    <property type="evidence" value="ECO:0007669"/>
    <property type="project" value="UniProtKB-SubCell"/>
</dbReference>
<evidence type="ECO:0000256" key="3">
    <source>
        <dbReference type="ARBA" id="ARBA00022989"/>
    </source>
</evidence>
<dbReference type="InterPro" id="IPR050932">
    <property type="entry name" value="TM2D1-3-like"/>
</dbReference>
<keyword evidence="4 6" id="KW-0472">Membrane</keyword>
<feature type="compositionally biased region" description="Pro residues" evidence="5">
    <location>
        <begin position="24"/>
        <end position="33"/>
    </location>
</feature>
<organism evidence="8 9">
    <name type="scientific">Cryobacterium cheniae</name>
    <dbReference type="NCBI Taxonomy" id="1259262"/>
    <lineage>
        <taxon>Bacteria</taxon>
        <taxon>Bacillati</taxon>
        <taxon>Actinomycetota</taxon>
        <taxon>Actinomycetes</taxon>
        <taxon>Micrococcales</taxon>
        <taxon>Microbacteriaceae</taxon>
        <taxon>Cryobacterium</taxon>
    </lineage>
</organism>
<comment type="subcellular location">
    <subcellularLocation>
        <location evidence="1">Membrane</location>
        <topology evidence="1">Multi-pass membrane protein</topology>
    </subcellularLocation>
</comment>
<evidence type="ECO:0000313" key="8">
    <source>
        <dbReference type="EMBL" id="TFC75848.1"/>
    </source>
</evidence>
<dbReference type="PANTHER" id="PTHR21016">
    <property type="entry name" value="BETA-AMYLOID BINDING PROTEIN-RELATED"/>
    <property type="match status" value="1"/>
</dbReference>
<evidence type="ECO:0000256" key="5">
    <source>
        <dbReference type="SAM" id="MobiDB-lite"/>
    </source>
</evidence>
<evidence type="ECO:0000313" key="9">
    <source>
        <dbReference type="Proteomes" id="UP000298433"/>
    </source>
</evidence>
<feature type="domain" description="TM2" evidence="7">
    <location>
        <begin position="54"/>
        <end position="99"/>
    </location>
</feature>
<dbReference type="Pfam" id="PF05154">
    <property type="entry name" value="TM2"/>
    <property type="match status" value="1"/>
</dbReference>
<dbReference type="PANTHER" id="PTHR21016:SF25">
    <property type="entry name" value="TM2 DOMAIN-CONTAINING PROTEIN DDB_G0277895-RELATED"/>
    <property type="match status" value="1"/>
</dbReference>
<feature type="region of interest" description="Disordered" evidence="5">
    <location>
        <begin position="1"/>
        <end position="48"/>
    </location>
</feature>
<keyword evidence="9" id="KW-1185">Reference proteome</keyword>